<dbReference type="EMBL" id="BAAADB010000030">
    <property type="protein sequence ID" value="GAA0521298.1"/>
    <property type="molecule type" value="Genomic_DNA"/>
</dbReference>
<gene>
    <name evidence="2" type="ORF">GCM10008937_31090</name>
</gene>
<sequence>MQAGYAGRPSLNPWPGGSYTNTRRSRASSRPSRAYIHDAQPKPGTMTSGLPCPRIQAWVLSPRTGRYEA</sequence>
<keyword evidence="3" id="KW-1185">Reference proteome</keyword>
<feature type="region of interest" description="Disordered" evidence="1">
    <location>
        <begin position="1"/>
        <end position="51"/>
    </location>
</feature>
<comment type="caution">
    <text evidence="2">The sequence shown here is derived from an EMBL/GenBank/DDBJ whole genome shotgun (WGS) entry which is preliminary data.</text>
</comment>
<name>A0ABN1CL15_9DEIO</name>
<dbReference type="Proteomes" id="UP001500191">
    <property type="component" value="Unassembled WGS sequence"/>
</dbReference>
<protein>
    <submittedName>
        <fullName evidence="2">Uncharacterized protein</fullName>
    </submittedName>
</protein>
<evidence type="ECO:0000313" key="3">
    <source>
        <dbReference type="Proteomes" id="UP001500191"/>
    </source>
</evidence>
<proteinExistence type="predicted"/>
<reference evidence="2 3" key="1">
    <citation type="journal article" date="2019" name="Int. J. Syst. Evol. Microbiol.">
        <title>The Global Catalogue of Microorganisms (GCM) 10K type strain sequencing project: providing services to taxonomists for standard genome sequencing and annotation.</title>
        <authorList>
            <consortium name="The Broad Institute Genomics Platform"/>
            <consortium name="The Broad Institute Genome Sequencing Center for Infectious Disease"/>
            <person name="Wu L."/>
            <person name="Ma J."/>
        </authorList>
    </citation>
    <scope>NUCLEOTIDE SEQUENCE [LARGE SCALE GENOMIC DNA]</scope>
    <source>
        <strain evidence="2 3">JCM 14368</strain>
    </source>
</reference>
<organism evidence="2 3">
    <name type="scientific">Deinococcus depolymerans</name>
    <dbReference type="NCBI Taxonomy" id="392408"/>
    <lineage>
        <taxon>Bacteria</taxon>
        <taxon>Thermotogati</taxon>
        <taxon>Deinococcota</taxon>
        <taxon>Deinococci</taxon>
        <taxon>Deinococcales</taxon>
        <taxon>Deinococcaceae</taxon>
        <taxon>Deinococcus</taxon>
    </lineage>
</organism>
<evidence type="ECO:0000256" key="1">
    <source>
        <dbReference type="SAM" id="MobiDB-lite"/>
    </source>
</evidence>
<evidence type="ECO:0000313" key="2">
    <source>
        <dbReference type="EMBL" id="GAA0521298.1"/>
    </source>
</evidence>
<accession>A0ABN1CL15</accession>